<keyword evidence="6" id="KW-1185">Reference proteome</keyword>
<gene>
    <name evidence="5" type="ORF">SAMN05444392_101531</name>
</gene>
<dbReference type="InterPro" id="IPR047048">
    <property type="entry name" value="TlyA"/>
</dbReference>
<dbReference type="PIRSF" id="PIRSF005578">
    <property type="entry name" value="TlyA"/>
    <property type="match status" value="1"/>
</dbReference>
<dbReference type="CDD" id="cd00165">
    <property type="entry name" value="S4"/>
    <property type="match status" value="1"/>
</dbReference>
<dbReference type="AlphaFoldDB" id="A0A1M4TLW1"/>
<dbReference type="GO" id="GO:0008168">
    <property type="term" value="F:methyltransferase activity"/>
    <property type="evidence" value="ECO:0007669"/>
    <property type="project" value="UniProtKB-KW"/>
</dbReference>
<dbReference type="InterPro" id="IPR002877">
    <property type="entry name" value="RNA_MeTrfase_FtsJ_dom"/>
</dbReference>
<dbReference type="Gene3D" id="3.40.50.150">
    <property type="entry name" value="Vaccinia Virus protein VP39"/>
    <property type="match status" value="1"/>
</dbReference>
<protein>
    <submittedName>
        <fullName evidence="5">23S rRNA (Cytidine1920-2'-O)/16S rRNA (Cytidine1409-2'-O)-methyltransferase</fullName>
    </submittedName>
</protein>
<dbReference type="SMART" id="SM00363">
    <property type="entry name" value="S4"/>
    <property type="match status" value="1"/>
</dbReference>
<evidence type="ECO:0000259" key="4">
    <source>
        <dbReference type="SMART" id="SM00363"/>
    </source>
</evidence>
<reference evidence="5 6" key="1">
    <citation type="submission" date="2016-11" db="EMBL/GenBank/DDBJ databases">
        <authorList>
            <person name="Jaros S."/>
            <person name="Januszkiewicz K."/>
            <person name="Wedrychowicz H."/>
        </authorList>
    </citation>
    <scope>NUCLEOTIDE SEQUENCE [LARGE SCALE GENOMIC DNA]</scope>
    <source>
        <strain evidence="5 6">DSM 44666</strain>
    </source>
</reference>
<keyword evidence="5" id="KW-0808">Transferase</keyword>
<name>A0A1M4TLW1_9BACL</name>
<dbReference type="InterPro" id="IPR036986">
    <property type="entry name" value="S4_RNA-bd_sf"/>
</dbReference>
<accession>A0A1M4TLW1</accession>
<evidence type="ECO:0000256" key="3">
    <source>
        <dbReference type="PROSITE-ProRule" id="PRU00182"/>
    </source>
</evidence>
<evidence type="ECO:0000256" key="1">
    <source>
        <dbReference type="ARBA" id="ARBA00022884"/>
    </source>
</evidence>
<dbReference type="Gene3D" id="3.10.290.10">
    <property type="entry name" value="RNA-binding S4 domain"/>
    <property type="match status" value="1"/>
</dbReference>
<dbReference type="RefSeq" id="WP_073151504.1">
    <property type="nucleotide sequence ID" value="NZ_FQVL01000001.1"/>
</dbReference>
<dbReference type="SUPFAM" id="SSF55174">
    <property type="entry name" value="Alpha-L RNA-binding motif"/>
    <property type="match status" value="1"/>
</dbReference>
<dbReference type="GO" id="GO:0003723">
    <property type="term" value="F:RNA binding"/>
    <property type="evidence" value="ECO:0007669"/>
    <property type="project" value="UniProtKB-KW"/>
</dbReference>
<keyword evidence="5" id="KW-0489">Methyltransferase</keyword>
<dbReference type="InterPro" id="IPR004538">
    <property type="entry name" value="Hemolysin_A/TlyA"/>
</dbReference>
<dbReference type="PROSITE" id="PS50889">
    <property type="entry name" value="S4"/>
    <property type="match status" value="1"/>
</dbReference>
<dbReference type="OrthoDB" id="9784736at2"/>
<dbReference type="InterPro" id="IPR002942">
    <property type="entry name" value="S4_RNA-bd"/>
</dbReference>
<dbReference type="STRING" id="112248.SAMN05444392_101531"/>
<proteinExistence type="inferred from homology"/>
<dbReference type="InterPro" id="IPR029063">
    <property type="entry name" value="SAM-dependent_MTases_sf"/>
</dbReference>
<evidence type="ECO:0000313" key="5">
    <source>
        <dbReference type="EMBL" id="SHE45451.1"/>
    </source>
</evidence>
<sequence length="271" mass="30347">MSKKRQRLEQLLVERGIFETLDQANRLIKAGQVFVNQEVADKPGMSYPLDVDVLVKRPEHPYVSRGGIKLEKALSIFDLSIENRIVLDIGASTGGFTDCALQHGANYVYAVDVGYGQLAWKLRQDERVVILERTNFRYLSAEQLAVGQPDIATIDVSFISLRQILPNLLQLLAEPGDIIALIKPQFEAEKNQVGNKGIISDPKVHLQVLQRIYQVVMDYDLIPLDFIPSPILGGKGNIEFLGYFRKGLTKHSPFPLAQLSSIVEQAHQQKS</sequence>
<dbReference type="SUPFAM" id="SSF53335">
    <property type="entry name" value="S-adenosyl-L-methionine-dependent methyltransferases"/>
    <property type="match status" value="1"/>
</dbReference>
<dbReference type="PANTHER" id="PTHR32319">
    <property type="entry name" value="BACTERIAL HEMOLYSIN-LIKE PROTEIN"/>
    <property type="match status" value="1"/>
</dbReference>
<dbReference type="CDD" id="cd02440">
    <property type="entry name" value="AdoMet_MTases"/>
    <property type="match status" value="1"/>
</dbReference>
<keyword evidence="1 3" id="KW-0694">RNA-binding</keyword>
<organism evidence="5 6">
    <name type="scientific">Seinonella peptonophila</name>
    <dbReference type="NCBI Taxonomy" id="112248"/>
    <lineage>
        <taxon>Bacteria</taxon>
        <taxon>Bacillati</taxon>
        <taxon>Bacillota</taxon>
        <taxon>Bacilli</taxon>
        <taxon>Bacillales</taxon>
        <taxon>Thermoactinomycetaceae</taxon>
        <taxon>Seinonella</taxon>
    </lineage>
</organism>
<dbReference type="Pfam" id="PF01479">
    <property type="entry name" value="S4"/>
    <property type="match status" value="1"/>
</dbReference>
<dbReference type="NCBIfam" id="TIGR00478">
    <property type="entry name" value="tly"/>
    <property type="match status" value="1"/>
</dbReference>
<evidence type="ECO:0000256" key="2">
    <source>
        <dbReference type="ARBA" id="ARBA00029460"/>
    </source>
</evidence>
<dbReference type="Proteomes" id="UP000184476">
    <property type="component" value="Unassembled WGS sequence"/>
</dbReference>
<dbReference type="Pfam" id="PF01728">
    <property type="entry name" value="FtsJ"/>
    <property type="match status" value="1"/>
</dbReference>
<evidence type="ECO:0000313" key="6">
    <source>
        <dbReference type="Proteomes" id="UP000184476"/>
    </source>
</evidence>
<feature type="domain" description="RNA-binding S4" evidence="4">
    <location>
        <begin position="6"/>
        <end position="69"/>
    </location>
</feature>
<comment type="similarity">
    <text evidence="2">Belongs to the TlyA family.</text>
</comment>
<dbReference type="EMBL" id="FQVL01000001">
    <property type="protein sequence ID" value="SHE45451.1"/>
    <property type="molecule type" value="Genomic_DNA"/>
</dbReference>
<dbReference type="GO" id="GO:0032259">
    <property type="term" value="P:methylation"/>
    <property type="evidence" value="ECO:0007669"/>
    <property type="project" value="UniProtKB-KW"/>
</dbReference>
<dbReference type="PANTHER" id="PTHR32319:SF0">
    <property type="entry name" value="BACTERIAL HEMOLYSIN-LIKE PROTEIN"/>
    <property type="match status" value="1"/>
</dbReference>